<evidence type="ECO:0000256" key="1">
    <source>
        <dbReference type="ARBA" id="ARBA00004370"/>
    </source>
</evidence>
<keyword evidence="6" id="KW-1185">Reference proteome</keyword>
<keyword evidence="4" id="KW-0472">Membrane</keyword>
<proteinExistence type="predicted"/>
<dbReference type="EMBL" id="WBVO01000014">
    <property type="protein sequence ID" value="KAB2805452.1"/>
    <property type="molecule type" value="Genomic_DNA"/>
</dbReference>
<comment type="caution">
    <text evidence="5">The sequence shown here is derived from an EMBL/GenBank/DDBJ whole genome shotgun (WGS) entry which is preliminary data.</text>
</comment>
<sequence>MKQSHIILLIVVAVLIGGILSTFGDASVYVNFKLAENNMGEEYTVVGSLDTTSEIHFTPKTTMLRFTAVDDSGMSRTVYYNEPKPQDFERSESITMTGFATDTGFVATRILMKCPSKYNDQNRMNGNDNSYSDEAL</sequence>
<comment type="subcellular location">
    <subcellularLocation>
        <location evidence="1">Membrane</location>
    </subcellularLocation>
</comment>
<dbReference type="OrthoDB" id="1524250at2"/>
<dbReference type="GO" id="GO:0017003">
    <property type="term" value="P:protein-heme linkage"/>
    <property type="evidence" value="ECO:0007669"/>
    <property type="project" value="InterPro"/>
</dbReference>
<name>A0A6N6RFI9_9FLAO</name>
<dbReference type="InterPro" id="IPR004329">
    <property type="entry name" value="CcmE"/>
</dbReference>
<protein>
    <submittedName>
        <fullName evidence="5">Cytochrome c maturation protein CcmE</fullName>
    </submittedName>
</protein>
<dbReference type="SUPFAM" id="SSF82093">
    <property type="entry name" value="Heme chaperone CcmE"/>
    <property type="match status" value="1"/>
</dbReference>
<keyword evidence="2" id="KW-0349">Heme</keyword>
<dbReference type="AlphaFoldDB" id="A0A6N6RFI9"/>
<evidence type="ECO:0000256" key="4">
    <source>
        <dbReference type="ARBA" id="ARBA00023136"/>
    </source>
</evidence>
<dbReference type="Gene3D" id="2.40.50.140">
    <property type="entry name" value="Nucleic acid-binding proteins"/>
    <property type="match status" value="1"/>
</dbReference>
<evidence type="ECO:0000313" key="6">
    <source>
        <dbReference type="Proteomes" id="UP000468650"/>
    </source>
</evidence>
<dbReference type="RefSeq" id="WP_151668385.1">
    <property type="nucleotide sequence ID" value="NZ_WBVO01000014.1"/>
</dbReference>
<dbReference type="GO" id="GO:0020037">
    <property type="term" value="F:heme binding"/>
    <property type="evidence" value="ECO:0007669"/>
    <property type="project" value="InterPro"/>
</dbReference>
<dbReference type="Proteomes" id="UP000468650">
    <property type="component" value="Unassembled WGS sequence"/>
</dbReference>
<dbReference type="GO" id="GO:0005886">
    <property type="term" value="C:plasma membrane"/>
    <property type="evidence" value="ECO:0007669"/>
    <property type="project" value="InterPro"/>
</dbReference>
<dbReference type="InterPro" id="IPR012340">
    <property type="entry name" value="NA-bd_OB-fold"/>
</dbReference>
<reference evidence="5 6" key="1">
    <citation type="submission" date="2019-09" db="EMBL/GenBank/DDBJ databases">
        <title>Genomes of family Cryomorphaceae.</title>
        <authorList>
            <person name="Bowman J.P."/>
        </authorList>
    </citation>
    <scope>NUCLEOTIDE SEQUENCE [LARGE SCALE GENOMIC DNA]</scope>
    <source>
        <strain evidence="5 6">LMG 25704</strain>
    </source>
</reference>
<keyword evidence="3" id="KW-0201">Cytochrome c-type biogenesis</keyword>
<organism evidence="5 6">
    <name type="scientific">Phaeocystidibacter luteus</name>
    <dbReference type="NCBI Taxonomy" id="911197"/>
    <lineage>
        <taxon>Bacteria</taxon>
        <taxon>Pseudomonadati</taxon>
        <taxon>Bacteroidota</taxon>
        <taxon>Flavobacteriia</taxon>
        <taxon>Flavobacteriales</taxon>
        <taxon>Phaeocystidibacteraceae</taxon>
        <taxon>Phaeocystidibacter</taxon>
    </lineage>
</organism>
<evidence type="ECO:0000256" key="2">
    <source>
        <dbReference type="ARBA" id="ARBA00022617"/>
    </source>
</evidence>
<keyword evidence="2" id="KW-0408">Iron</keyword>
<keyword evidence="2" id="KW-0479">Metal-binding</keyword>
<dbReference type="InterPro" id="IPR036127">
    <property type="entry name" value="CcmE-like_sf"/>
</dbReference>
<evidence type="ECO:0000256" key="3">
    <source>
        <dbReference type="ARBA" id="ARBA00022748"/>
    </source>
</evidence>
<evidence type="ECO:0000313" key="5">
    <source>
        <dbReference type="EMBL" id="KAB2805452.1"/>
    </source>
</evidence>
<dbReference type="Pfam" id="PF03100">
    <property type="entry name" value="CcmE"/>
    <property type="match status" value="1"/>
</dbReference>
<accession>A0A6N6RFI9</accession>
<dbReference type="GO" id="GO:0017004">
    <property type="term" value="P:cytochrome complex assembly"/>
    <property type="evidence" value="ECO:0007669"/>
    <property type="project" value="UniProtKB-KW"/>
</dbReference>
<gene>
    <name evidence="5" type="ORF">F8C67_13445</name>
</gene>